<keyword evidence="4 8" id="KW-1133">Transmembrane helix</keyword>
<proteinExistence type="inferred from homology"/>
<keyword evidence="10" id="KW-1185">Reference proteome</keyword>
<evidence type="ECO:0000256" key="3">
    <source>
        <dbReference type="ARBA" id="ARBA00022692"/>
    </source>
</evidence>
<evidence type="ECO:0000256" key="2">
    <source>
        <dbReference type="ARBA" id="ARBA00022475"/>
    </source>
</evidence>
<dbReference type="GO" id="GO:0007165">
    <property type="term" value="P:signal transduction"/>
    <property type="evidence" value="ECO:0007669"/>
    <property type="project" value="UniProtKB-KW"/>
</dbReference>
<comment type="caution">
    <text evidence="8">Lacks conserved residue(s) required for the propagation of feature annotation.</text>
</comment>
<feature type="transmembrane region" description="Helical" evidence="8">
    <location>
        <begin position="37"/>
        <end position="57"/>
    </location>
</feature>
<comment type="caution">
    <text evidence="9">The sequence shown here is derived from an EMBL/GenBank/DDBJ whole genome shotgun (WGS) entry which is preliminary data.</text>
</comment>
<comment type="function">
    <text evidence="8">Gustatory receptor which mediates acceptance or avoidance behavior, depending on its substrates.</text>
</comment>
<evidence type="ECO:0000256" key="1">
    <source>
        <dbReference type="ARBA" id="ARBA00004651"/>
    </source>
</evidence>
<accession>A0ABD2AXZ3</accession>
<protein>
    <recommendedName>
        <fullName evidence="8">Gustatory receptor</fullName>
    </recommendedName>
</protein>
<evidence type="ECO:0000256" key="7">
    <source>
        <dbReference type="ARBA" id="ARBA00023224"/>
    </source>
</evidence>
<sequence>MSFSTKFRRNVKPLIIMNSIFTTGLVEYFVDDKISKIGTTYACFSIVLYFSLIHLFSLPTTTFKENQPFITILTYQIYVYIDYSFHVVTIIFGLLRRKKVRSFTSQLETCIQTMDQLNIPMNLSTCFWQQYYPVLSFIFIIISMISSDYLWLKLLKFSYLYIFFFFYLERYPFMVLLVVDITFVYWMRQIKFGQLNELLKGMLTTTIHSPQHKRVLCMRNRMSDSPSSGIHRTDKSNEDLIKIRKAKEIHLELIKCARNINDAYGLHILFSITTAFILIITTAYDFYCHFLIKYYYPRLFLYITNLYWISYLGFKIIFVSHACTETVTEIRDFTLQVIQNPLSFTTCGLFDLDYTLIRGVIGTVITYFVILIQVGNVSMQTFVENSTFTTNDL</sequence>
<keyword evidence="2 8" id="KW-1003">Cell membrane</keyword>
<keyword evidence="5 8" id="KW-0472">Membrane</keyword>
<comment type="subcellular location">
    <subcellularLocation>
        <location evidence="1 8">Cell membrane</location>
        <topology evidence="1 8">Multi-pass membrane protein</topology>
    </subcellularLocation>
</comment>
<dbReference type="Proteomes" id="UP001607302">
    <property type="component" value="Unassembled WGS sequence"/>
</dbReference>
<feature type="transmembrane region" description="Helical" evidence="8">
    <location>
        <begin position="77"/>
        <end position="95"/>
    </location>
</feature>
<organism evidence="9 10">
    <name type="scientific">Vespula squamosa</name>
    <name type="common">Southern yellow jacket</name>
    <name type="synonym">Wasp</name>
    <dbReference type="NCBI Taxonomy" id="30214"/>
    <lineage>
        <taxon>Eukaryota</taxon>
        <taxon>Metazoa</taxon>
        <taxon>Ecdysozoa</taxon>
        <taxon>Arthropoda</taxon>
        <taxon>Hexapoda</taxon>
        <taxon>Insecta</taxon>
        <taxon>Pterygota</taxon>
        <taxon>Neoptera</taxon>
        <taxon>Endopterygota</taxon>
        <taxon>Hymenoptera</taxon>
        <taxon>Apocrita</taxon>
        <taxon>Aculeata</taxon>
        <taxon>Vespoidea</taxon>
        <taxon>Vespidae</taxon>
        <taxon>Vespinae</taxon>
        <taxon>Vespula</taxon>
    </lineage>
</organism>
<feature type="transmembrane region" description="Helical" evidence="8">
    <location>
        <begin position="158"/>
        <end position="186"/>
    </location>
</feature>
<evidence type="ECO:0000256" key="8">
    <source>
        <dbReference type="RuleBase" id="RU363108"/>
    </source>
</evidence>
<dbReference type="Pfam" id="PF08395">
    <property type="entry name" value="7tm_7"/>
    <property type="match status" value="1"/>
</dbReference>
<dbReference type="InterPro" id="IPR013604">
    <property type="entry name" value="7TM_chemorcpt"/>
</dbReference>
<gene>
    <name evidence="9" type="ORF">V1478_008157</name>
</gene>
<feature type="transmembrane region" description="Helical" evidence="8">
    <location>
        <begin position="131"/>
        <end position="152"/>
    </location>
</feature>
<dbReference type="PANTHER" id="PTHR21143:SF133">
    <property type="entry name" value="GUSTATORY AND PHEROMONE RECEPTOR 32A-RELATED"/>
    <property type="match status" value="1"/>
</dbReference>
<dbReference type="GO" id="GO:0005886">
    <property type="term" value="C:plasma membrane"/>
    <property type="evidence" value="ECO:0007669"/>
    <property type="project" value="UniProtKB-SubCell"/>
</dbReference>
<dbReference type="AlphaFoldDB" id="A0ABD2AXZ3"/>
<reference evidence="9 10" key="1">
    <citation type="journal article" date="2024" name="Ann. Entomol. Soc. Am.">
        <title>Genomic analyses of the southern and eastern yellowjacket wasps (Hymenoptera: Vespidae) reveal evolutionary signatures of social life.</title>
        <authorList>
            <person name="Catto M.A."/>
            <person name="Caine P.B."/>
            <person name="Orr S.E."/>
            <person name="Hunt B.G."/>
            <person name="Goodisman M.A.D."/>
        </authorList>
    </citation>
    <scope>NUCLEOTIDE SEQUENCE [LARGE SCALE GENOMIC DNA]</scope>
    <source>
        <strain evidence="9">233</strain>
        <tissue evidence="9">Head and thorax</tissue>
    </source>
</reference>
<evidence type="ECO:0000313" key="10">
    <source>
        <dbReference type="Proteomes" id="UP001607302"/>
    </source>
</evidence>
<name>A0ABD2AXZ3_VESSQ</name>
<feature type="transmembrane region" description="Helical" evidence="8">
    <location>
        <begin position="299"/>
        <end position="318"/>
    </location>
</feature>
<keyword evidence="7 8" id="KW-0807">Transducer</keyword>
<evidence type="ECO:0000256" key="6">
    <source>
        <dbReference type="ARBA" id="ARBA00023170"/>
    </source>
</evidence>
<evidence type="ECO:0000256" key="4">
    <source>
        <dbReference type="ARBA" id="ARBA00022989"/>
    </source>
</evidence>
<keyword evidence="3 8" id="KW-0812">Transmembrane</keyword>
<keyword evidence="6 8" id="KW-0675">Receptor</keyword>
<comment type="similarity">
    <text evidence="8">Belongs to the insect chemoreceptor superfamily. Gustatory receptor (GR) family.</text>
</comment>
<evidence type="ECO:0000256" key="5">
    <source>
        <dbReference type="ARBA" id="ARBA00023136"/>
    </source>
</evidence>
<feature type="transmembrane region" description="Helical" evidence="8">
    <location>
        <begin position="264"/>
        <end position="287"/>
    </location>
</feature>
<dbReference type="PANTHER" id="PTHR21143">
    <property type="entry name" value="INVERTEBRATE GUSTATORY RECEPTOR"/>
    <property type="match status" value="1"/>
</dbReference>
<dbReference type="EMBL" id="JAUDFV010000138">
    <property type="protein sequence ID" value="KAL2725484.1"/>
    <property type="molecule type" value="Genomic_DNA"/>
</dbReference>
<evidence type="ECO:0000313" key="9">
    <source>
        <dbReference type="EMBL" id="KAL2725484.1"/>
    </source>
</evidence>